<dbReference type="EnsemblMetazoa" id="MESCA003311-RA">
    <property type="protein sequence ID" value="MESCA003311-PA"/>
    <property type="gene ID" value="MESCA003311"/>
</dbReference>
<keyword evidence="13" id="KW-1185">Reference proteome</keyword>
<evidence type="ECO:0000313" key="12">
    <source>
        <dbReference type="EnsemblMetazoa" id="MESCA003311-PA"/>
    </source>
</evidence>
<dbReference type="InterPro" id="IPR009003">
    <property type="entry name" value="Peptidase_S1_PA"/>
</dbReference>
<dbReference type="PANTHER" id="PTHR24276">
    <property type="entry name" value="POLYSERASE-RELATED"/>
    <property type="match status" value="1"/>
</dbReference>
<dbReference type="PRINTS" id="PR00722">
    <property type="entry name" value="CHYMOTRYPSIN"/>
</dbReference>
<keyword evidence="10" id="KW-0732">Signal</keyword>
<reference evidence="12" key="2">
    <citation type="submission" date="2015-06" db="UniProtKB">
        <authorList>
            <consortium name="EnsemblMetazoa"/>
        </authorList>
    </citation>
    <scope>IDENTIFICATION</scope>
</reference>
<dbReference type="AlphaFoldDB" id="T1GIM8"/>
<comment type="subcellular location">
    <subcellularLocation>
        <location evidence="1">Secreted</location>
    </subcellularLocation>
</comment>
<evidence type="ECO:0000256" key="10">
    <source>
        <dbReference type="SAM" id="SignalP"/>
    </source>
</evidence>
<feature type="chain" id="PRO_5004577394" description="Peptidase S1 domain-containing protein" evidence="10">
    <location>
        <begin position="17"/>
        <end position="250"/>
    </location>
</feature>
<dbReference type="PROSITE" id="PS00135">
    <property type="entry name" value="TRYPSIN_SER"/>
    <property type="match status" value="1"/>
</dbReference>
<dbReference type="Pfam" id="PF00089">
    <property type="entry name" value="Trypsin"/>
    <property type="match status" value="1"/>
</dbReference>
<dbReference type="OMA" id="VQEPFEF"/>
<feature type="domain" description="Peptidase S1" evidence="11">
    <location>
        <begin position="23"/>
        <end position="250"/>
    </location>
</feature>
<evidence type="ECO:0000256" key="1">
    <source>
        <dbReference type="ARBA" id="ARBA00004613"/>
    </source>
</evidence>
<evidence type="ECO:0000256" key="3">
    <source>
        <dbReference type="ARBA" id="ARBA00022525"/>
    </source>
</evidence>
<dbReference type="PANTHER" id="PTHR24276:SF98">
    <property type="entry name" value="FI18310P1-RELATED"/>
    <property type="match status" value="1"/>
</dbReference>
<organism evidence="12 13">
    <name type="scientific">Megaselia scalaris</name>
    <name type="common">Humpbacked fly</name>
    <name type="synonym">Phora scalaris</name>
    <dbReference type="NCBI Taxonomy" id="36166"/>
    <lineage>
        <taxon>Eukaryota</taxon>
        <taxon>Metazoa</taxon>
        <taxon>Ecdysozoa</taxon>
        <taxon>Arthropoda</taxon>
        <taxon>Hexapoda</taxon>
        <taxon>Insecta</taxon>
        <taxon>Pterygota</taxon>
        <taxon>Neoptera</taxon>
        <taxon>Endopterygota</taxon>
        <taxon>Diptera</taxon>
        <taxon>Brachycera</taxon>
        <taxon>Muscomorpha</taxon>
        <taxon>Platypezoidea</taxon>
        <taxon>Phoridae</taxon>
        <taxon>Megaseliini</taxon>
        <taxon>Megaselia</taxon>
    </lineage>
</organism>
<reference evidence="13" key="1">
    <citation type="submission" date="2013-02" db="EMBL/GenBank/DDBJ databases">
        <authorList>
            <person name="Hughes D."/>
        </authorList>
    </citation>
    <scope>NUCLEOTIDE SEQUENCE</scope>
    <source>
        <strain>Durham</strain>
        <strain evidence="13">NC isolate 2 -- Noor lab</strain>
    </source>
</reference>
<dbReference type="GO" id="GO:0004252">
    <property type="term" value="F:serine-type endopeptidase activity"/>
    <property type="evidence" value="ECO:0007669"/>
    <property type="project" value="InterPro"/>
</dbReference>
<evidence type="ECO:0000256" key="9">
    <source>
        <dbReference type="RuleBase" id="RU363034"/>
    </source>
</evidence>
<evidence type="ECO:0000259" key="11">
    <source>
        <dbReference type="PROSITE" id="PS50240"/>
    </source>
</evidence>
<comment type="similarity">
    <text evidence="2">Belongs to the peptidase S1 family.</text>
</comment>
<dbReference type="InterPro" id="IPR033116">
    <property type="entry name" value="TRYPSIN_SER"/>
</dbReference>
<dbReference type="InterPro" id="IPR050430">
    <property type="entry name" value="Peptidase_S1"/>
</dbReference>
<dbReference type="InterPro" id="IPR018114">
    <property type="entry name" value="TRYPSIN_HIS"/>
</dbReference>
<dbReference type="GO" id="GO:0016485">
    <property type="term" value="P:protein processing"/>
    <property type="evidence" value="ECO:0007669"/>
    <property type="project" value="UniProtKB-ARBA"/>
</dbReference>
<keyword evidence="8" id="KW-1015">Disulfide bond</keyword>
<keyword evidence="7" id="KW-0865">Zymogen</keyword>
<feature type="signal peptide" evidence="10">
    <location>
        <begin position="1"/>
        <end position="16"/>
    </location>
</feature>
<dbReference type="PROSITE" id="PS50240">
    <property type="entry name" value="TRYPSIN_DOM"/>
    <property type="match status" value="1"/>
</dbReference>
<proteinExistence type="inferred from homology"/>
<protein>
    <recommendedName>
        <fullName evidence="11">Peptidase S1 domain-containing protein</fullName>
    </recommendedName>
</protein>
<name>T1GIM8_MEGSC</name>
<keyword evidence="4 9" id="KW-0645">Protease</keyword>
<evidence type="ECO:0000256" key="8">
    <source>
        <dbReference type="ARBA" id="ARBA00023157"/>
    </source>
</evidence>
<evidence type="ECO:0000256" key="5">
    <source>
        <dbReference type="ARBA" id="ARBA00022801"/>
    </source>
</evidence>
<keyword evidence="3" id="KW-0964">Secreted</keyword>
<dbReference type="Gene3D" id="2.40.10.10">
    <property type="entry name" value="Trypsin-like serine proteases"/>
    <property type="match status" value="1"/>
</dbReference>
<evidence type="ECO:0000256" key="7">
    <source>
        <dbReference type="ARBA" id="ARBA00023145"/>
    </source>
</evidence>
<dbReference type="FunFam" id="2.40.10.10:FF:000047">
    <property type="entry name" value="Trypsin eta"/>
    <property type="match status" value="1"/>
</dbReference>
<dbReference type="PROSITE" id="PS00134">
    <property type="entry name" value="TRYPSIN_HIS"/>
    <property type="match status" value="1"/>
</dbReference>
<sequence length="250" mass="27176">MFKIILGFCFVGATLAFPFDGRVVNGTDALEGEYPYVVSLRSTSGSHSCGASIIRPDWILTAAHCVTGRVPETTTIQYGVVKVSPQGPNVVKAKKIIYHEKYDPVALINDIALIQLETPLKYNYINVAPIQLPPQGYEVTAHSTVKLIGWGRNATGGTAQTHLQEVDLKLYSDKECQVAHNYDTNRDNICAGVDEGGKGQCSGDSGGPLTFGKIQVGLVSWSIKPCTIAPYPGVYTKVSHFINWINENMK</sequence>
<keyword evidence="5 9" id="KW-0378">Hydrolase</keyword>
<dbReference type="EMBL" id="CAQQ02077301">
    <property type="status" value="NOT_ANNOTATED_CDS"/>
    <property type="molecule type" value="Genomic_DNA"/>
</dbReference>
<dbReference type="HOGENOM" id="CLU_006842_7_4_1"/>
<dbReference type="SMART" id="SM00020">
    <property type="entry name" value="Tryp_SPc"/>
    <property type="match status" value="1"/>
</dbReference>
<dbReference type="InterPro" id="IPR043504">
    <property type="entry name" value="Peptidase_S1_PA_chymotrypsin"/>
</dbReference>
<evidence type="ECO:0000256" key="2">
    <source>
        <dbReference type="ARBA" id="ARBA00007664"/>
    </source>
</evidence>
<keyword evidence="6 9" id="KW-0720">Serine protease</keyword>
<dbReference type="CDD" id="cd00190">
    <property type="entry name" value="Tryp_SPc"/>
    <property type="match status" value="1"/>
</dbReference>
<dbReference type="InterPro" id="IPR001314">
    <property type="entry name" value="Peptidase_S1A"/>
</dbReference>
<accession>T1GIM8</accession>
<evidence type="ECO:0000313" key="13">
    <source>
        <dbReference type="Proteomes" id="UP000015102"/>
    </source>
</evidence>
<dbReference type="InterPro" id="IPR001254">
    <property type="entry name" value="Trypsin_dom"/>
</dbReference>
<dbReference type="GO" id="GO:0005576">
    <property type="term" value="C:extracellular region"/>
    <property type="evidence" value="ECO:0007669"/>
    <property type="project" value="UniProtKB-SubCell"/>
</dbReference>
<dbReference type="SUPFAM" id="SSF50494">
    <property type="entry name" value="Trypsin-like serine proteases"/>
    <property type="match status" value="1"/>
</dbReference>
<evidence type="ECO:0000256" key="6">
    <source>
        <dbReference type="ARBA" id="ARBA00022825"/>
    </source>
</evidence>
<dbReference type="Proteomes" id="UP000015102">
    <property type="component" value="Unassembled WGS sequence"/>
</dbReference>
<evidence type="ECO:0000256" key="4">
    <source>
        <dbReference type="ARBA" id="ARBA00022670"/>
    </source>
</evidence>
<dbReference type="STRING" id="36166.T1GIM8"/>